<feature type="domain" description="Penicillin-binding protein dimerisation" evidence="5">
    <location>
        <begin position="56"/>
        <end position="201"/>
    </location>
</feature>
<dbReference type="RefSeq" id="WP_015903164.1">
    <property type="nucleotide sequence ID" value="NC_012108.1"/>
</dbReference>
<dbReference type="GO" id="GO:0005886">
    <property type="term" value="C:plasma membrane"/>
    <property type="evidence" value="ECO:0007669"/>
    <property type="project" value="TreeGrafter"/>
</dbReference>
<keyword evidence="6" id="KW-0328">Glycosyltransferase</keyword>
<evidence type="ECO:0000259" key="4">
    <source>
        <dbReference type="Pfam" id="PF00905"/>
    </source>
</evidence>
<feature type="domain" description="Penicillin-binding protein transpeptidase" evidence="4">
    <location>
        <begin position="244"/>
        <end position="551"/>
    </location>
</feature>
<dbReference type="Proteomes" id="UP000000442">
    <property type="component" value="Chromosome"/>
</dbReference>
<evidence type="ECO:0000313" key="7">
    <source>
        <dbReference type="Proteomes" id="UP000000442"/>
    </source>
</evidence>
<dbReference type="GO" id="GO:0004180">
    <property type="term" value="F:carboxypeptidase activity"/>
    <property type="evidence" value="ECO:0007669"/>
    <property type="project" value="UniProtKB-KW"/>
</dbReference>
<dbReference type="InterPro" id="IPR012338">
    <property type="entry name" value="Beta-lactam/transpept-like"/>
</dbReference>
<evidence type="ECO:0000259" key="5">
    <source>
        <dbReference type="Pfam" id="PF03717"/>
    </source>
</evidence>
<dbReference type="GO" id="GO:0016757">
    <property type="term" value="F:glycosyltransferase activity"/>
    <property type="evidence" value="ECO:0007669"/>
    <property type="project" value="UniProtKB-KW"/>
</dbReference>
<keyword evidence="7" id="KW-1185">Reference proteome</keyword>
<keyword evidence="2" id="KW-0378">Hydrolase</keyword>
<dbReference type="OrthoDB" id="9789078at2"/>
<organism evidence="6 7">
    <name type="scientific">Desulforapulum autotrophicum (strain ATCC 43914 / DSM 3382 / VKM B-1955 / HRM2)</name>
    <name type="common">Desulfobacterium autotrophicum</name>
    <dbReference type="NCBI Taxonomy" id="177437"/>
    <lineage>
        <taxon>Bacteria</taxon>
        <taxon>Pseudomonadati</taxon>
        <taxon>Thermodesulfobacteriota</taxon>
        <taxon>Desulfobacteria</taxon>
        <taxon>Desulfobacterales</taxon>
        <taxon>Desulfobacteraceae</taxon>
        <taxon>Desulforapulum</taxon>
    </lineage>
</organism>
<dbReference type="Pfam" id="PF00905">
    <property type="entry name" value="Transpeptidase"/>
    <property type="match status" value="1"/>
</dbReference>
<keyword evidence="3" id="KW-0472">Membrane</keyword>
<dbReference type="PANTHER" id="PTHR30627">
    <property type="entry name" value="PEPTIDOGLYCAN D,D-TRANSPEPTIDASE"/>
    <property type="match status" value="1"/>
</dbReference>
<dbReference type="InterPro" id="IPR001460">
    <property type="entry name" value="PCN-bd_Tpept"/>
</dbReference>
<dbReference type="InterPro" id="IPR036138">
    <property type="entry name" value="PBP_dimer_sf"/>
</dbReference>
<dbReference type="InterPro" id="IPR005311">
    <property type="entry name" value="PBP_dimer"/>
</dbReference>
<gene>
    <name evidence="6" type="primary">ftsI</name>
    <name evidence="6" type="ordered locus">HRM2_12650</name>
</gene>
<sequence>MGQKKDSGMQVRILLVELFFFLFMSLLGAKAVKIQIFDSDDLAKKAENEYTDTVQIQGKRGEILDRNLKRLCTTIDALSVAVFPKRLGNPAKDARSIAAVLGMDPVKLAGKISSSKNFVWVKRKISPAEVEALKGLNLTGLSFQKDVVRFYPNRTLAAQVIGFTGSDSKGLEGLEYGYEDVLKGKQSKFTITKDAAGRRLDADKNLSEVLSGGGLVLTIDRNIQYITEGALKNVVTRFKAKSAMAIAMRPKTGEILSMALYPEFNPNAFSEFTRERWRNRSVTDPFEPGSVMKVFLAASAMDKGYCTPKSIFFCENGSYRVGSYTVHDTHEHGWLTLAQIIKYSSNIGAVKISETTGEQALYEGLSGFGFGSRTGVSSPGETPGSLSFYQRWSAIDAAAISFGQGMSVSAVQLVAAIAAIANDGVLMRPLLVQKTLFNTGEVDQTFEPQRVRRVISARTAQTVRQMMRSVVTEDGTGTNAAIEGYSVCGKTGTAQKVAQNGRGYAKNRYTAVFAGFAPENSPEIAVVVVVDEPRGNHYGGVVAAPAFKSIVAESFHYLNIPPDIGPDLGPKQVVARVSDGV</sequence>
<proteinExistence type="predicted"/>
<dbReference type="Gene3D" id="3.90.1310.10">
    <property type="entry name" value="Penicillin-binding protein 2a (Domain 2)"/>
    <property type="match status" value="1"/>
</dbReference>
<evidence type="ECO:0000256" key="2">
    <source>
        <dbReference type="ARBA" id="ARBA00022645"/>
    </source>
</evidence>
<dbReference type="Gene3D" id="1.10.150.770">
    <property type="match status" value="1"/>
</dbReference>
<name>C0Q8N7_DESAH</name>
<keyword evidence="2" id="KW-0121">Carboxypeptidase</keyword>
<dbReference type="HOGENOM" id="CLU_009289_6_4_7"/>
<evidence type="ECO:0000256" key="3">
    <source>
        <dbReference type="ARBA" id="ARBA00023136"/>
    </source>
</evidence>
<keyword evidence="6" id="KW-0808">Transferase</keyword>
<keyword evidence="2" id="KW-0645">Protease</keyword>
<dbReference type="GO" id="GO:0008658">
    <property type="term" value="F:penicillin binding"/>
    <property type="evidence" value="ECO:0007669"/>
    <property type="project" value="InterPro"/>
</dbReference>
<dbReference type="GO" id="GO:0071555">
    <property type="term" value="P:cell wall organization"/>
    <property type="evidence" value="ECO:0007669"/>
    <property type="project" value="TreeGrafter"/>
</dbReference>
<dbReference type="eggNOG" id="COG0768">
    <property type="taxonomic scope" value="Bacteria"/>
</dbReference>
<reference evidence="6 7" key="1">
    <citation type="journal article" date="2009" name="Environ. Microbiol.">
        <title>Genome sequence of Desulfobacterium autotrophicum HRM2, a marine sulfate reducer oxidizing organic carbon completely to carbon dioxide.</title>
        <authorList>
            <person name="Strittmatter A.W."/>
            <person name="Liesegang H."/>
            <person name="Rabus R."/>
            <person name="Decker I."/>
            <person name="Amann J."/>
            <person name="Andres S."/>
            <person name="Henne A."/>
            <person name="Fricke W.F."/>
            <person name="Martinez-Arias R."/>
            <person name="Bartels D."/>
            <person name="Goesmann A."/>
            <person name="Krause L."/>
            <person name="Puehler A."/>
            <person name="Klenk H.P."/>
            <person name="Richter M."/>
            <person name="Schuler M."/>
            <person name="Gloeckner F.O."/>
            <person name="Meyerdierks A."/>
            <person name="Gottschalk G."/>
            <person name="Amann R."/>
        </authorList>
    </citation>
    <scope>NUCLEOTIDE SEQUENCE [LARGE SCALE GENOMIC DNA]</scope>
    <source>
        <strain evidence="7">ATCC 43914 / DSM 3382 / HRM2</strain>
    </source>
</reference>
<evidence type="ECO:0000256" key="1">
    <source>
        <dbReference type="ARBA" id="ARBA00004370"/>
    </source>
</evidence>
<dbReference type="Gene3D" id="3.30.450.330">
    <property type="match status" value="1"/>
</dbReference>
<dbReference type="SUPFAM" id="SSF56601">
    <property type="entry name" value="beta-lactamase/transpeptidase-like"/>
    <property type="match status" value="1"/>
</dbReference>
<dbReference type="SUPFAM" id="SSF56519">
    <property type="entry name" value="Penicillin binding protein dimerisation domain"/>
    <property type="match status" value="1"/>
</dbReference>
<evidence type="ECO:0000313" key="6">
    <source>
        <dbReference type="EMBL" id="ACN14377.1"/>
    </source>
</evidence>
<dbReference type="AlphaFoldDB" id="C0Q8N7"/>
<dbReference type="STRING" id="177437.HRM2_12650"/>
<dbReference type="Pfam" id="PF03717">
    <property type="entry name" value="PBP_dimer"/>
    <property type="match status" value="1"/>
</dbReference>
<dbReference type="KEGG" id="dat:HRM2_12650"/>
<dbReference type="EC" id="2.4.1.129" evidence="6"/>
<dbReference type="PANTHER" id="PTHR30627:SF1">
    <property type="entry name" value="PEPTIDOGLYCAN D,D-TRANSPEPTIDASE FTSI"/>
    <property type="match status" value="1"/>
</dbReference>
<comment type="subcellular location">
    <subcellularLocation>
        <location evidence="1">Membrane</location>
    </subcellularLocation>
</comment>
<protein>
    <submittedName>
        <fullName evidence="6">FtsI</fullName>
        <ecNumber evidence="6">2.4.1.129</ecNumber>
    </submittedName>
</protein>
<accession>C0Q8N7</accession>
<dbReference type="EMBL" id="CP001087">
    <property type="protein sequence ID" value="ACN14377.1"/>
    <property type="molecule type" value="Genomic_DNA"/>
</dbReference>
<dbReference type="InterPro" id="IPR050515">
    <property type="entry name" value="Beta-lactam/transpept"/>
</dbReference>
<dbReference type="Gene3D" id="3.40.710.10">
    <property type="entry name" value="DD-peptidase/beta-lactamase superfamily"/>
    <property type="match status" value="1"/>
</dbReference>